<protein>
    <submittedName>
        <fullName evidence="2">Uncharacterized protein</fullName>
    </submittedName>
</protein>
<accession>A0ABC9BNE6</accession>
<dbReference type="Pfam" id="PF03087">
    <property type="entry name" value="BPS1"/>
    <property type="match status" value="1"/>
</dbReference>
<proteinExistence type="predicted"/>
<reference evidence="2" key="1">
    <citation type="submission" date="2024-10" db="EMBL/GenBank/DDBJ databases">
        <authorList>
            <person name="Ryan C."/>
        </authorList>
    </citation>
    <scope>NUCLEOTIDE SEQUENCE [LARGE SCALE GENOMIC DNA]</scope>
</reference>
<name>A0ABC9BNE6_9POAL</name>
<sequence length="237" mass="26525">MASHLRSASLPSSPRSNKAEVEQQLQSLKTAMASSSATIDTMCDGLRSLGNLYRDIEEMMRTPSNQINLCQTLQRKAVEEELGRSLALLDLCNAMQESFIELKMNVQELLFALKRGDDAAAQLKAYIQITKKVHKQFKKVCKKATSDEKDCRVIKLLAEARSITTSVLEYTSCLLCKQIEMPKRSLISKTFQKGKLVCEEEQLQALECSIGDLESGAELLFRRLIQCRVSLLNALSS</sequence>
<dbReference type="PANTHER" id="PTHR33070:SF106">
    <property type="entry name" value="OS08G0553750 PROTEIN"/>
    <property type="match status" value="1"/>
</dbReference>
<feature type="compositionally biased region" description="Low complexity" evidence="1">
    <location>
        <begin position="1"/>
        <end position="16"/>
    </location>
</feature>
<dbReference type="EMBL" id="OZ075137">
    <property type="protein sequence ID" value="CAL5004795.1"/>
    <property type="molecule type" value="Genomic_DNA"/>
</dbReference>
<dbReference type="InterPro" id="IPR004320">
    <property type="entry name" value="BPS1_pln"/>
</dbReference>
<dbReference type="AlphaFoldDB" id="A0ABC9BNE6"/>
<organism evidence="2 3">
    <name type="scientific">Urochloa decumbens</name>
    <dbReference type="NCBI Taxonomy" id="240449"/>
    <lineage>
        <taxon>Eukaryota</taxon>
        <taxon>Viridiplantae</taxon>
        <taxon>Streptophyta</taxon>
        <taxon>Embryophyta</taxon>
        <taxon>Tracheophyta</taxon>
        <taxon>Spermatophyta</taxon>
        <taxon>Magnoliopsida</taxon>
        <taxon>Liliopsida</taxon>
        <taxon>Poales</taxon>
        <taxon>Poaceae</taxon>
        <taxon>PACMAD clade</taxon>
        <taxon>Panicoideae</taxon>
        <taxon>Panicodae</taxon>
        <taxon>Paniceae</taxon>
        <taxon>Melinidinae</taxon>
        <taxon>Urochloa</taxon>
    </lineage>
</organism>
<evidence type="ECO:0000313" key="2">
    <source>
        <dbReference type="EMBL" id="CAL5004795.1"/>
    </source>
</evidence>
<keyword evidence="3" id="KW-1185">Reference proteome</keyword>
<evidence type="ECO:0000313" key="3">
    <source>
        <dbReference type="Proteomes" id="UP001497457"/>
    </source>
</evidence>
<dbReference type="PANTHER" id="PTHR33070">
    <property type="entry name" value="OS06G0725500 PROTEIN"/>
    <property type="match status" value="1"/>
</dbReference>
<feature type="region of interest" description="Disordered" evidence="1">
    <location>
        <begin position="1"/>
        <end position="20"/>
    </location>
</feature>
<gene>
    <name evidence="2" type="ORF">URODEC1_LOCUS67076</name>
</gene>
<dbReference type="Proteomes" id="UP001497457">
    <property type="component" value="Chromosome 27b"/>
</dbReference>
<evidence type="ECO:0000256" key="1">
    <source>
        <dbReference type="SAM" id="MobiDB-lite"/>
    </source>
</evidence>